<accession>A0ABM7QNA5</accession>
<evidence type="ECO:0000313" key="8">
    <source>
        <dbReference type="Proteomes" id="UP000680679"/>
    </source>
</evidence>
<dbReference type="InterPro" id="IPR012818">
    <property type="entry name" value="CbiE"/>
</dbReference>
<keyword evidence="2" id="KW-0169">Cobalamin biosynthesis</keyword>
<dbReference type="PANTHER" id="PTHR43182:SF1">
    <property type="entry name" value="COBALT-PRECORRIN-7 C(5)-METHYLTRANSFERASE"/>
    <property type="match status" value="1"/>
</dbReference>
<comment type="pathway">
    <text evidence="1">Cofactor biosynthesis; adenosylcobalamin biosynthesis.</text>
</comment>
<dbReference type="InterPro" id="IPR006365">
    <property type="entry name" value="Cbl_synth_CobL"/>
</dbReference>
<evidence type="ECO:0000313" key="7">
    <source>
        <dbReference type="EMBL" id="BCU07401.1"/>
    </source>
</evidence>
<evidence type="ECO:0000256" key="3">
    <source>
        <dbReference type="ARBA" id="ARBA00022603"/>
    </source>
</evidence>
<dbReference type="PIRSF" id="PIRSF036428">
    <property type="entry name" value="CobL"/>
    <property type="match status" value="1"/>
</dbReference>
<dbReference type="SUPFAM" id="SSF53790">
    <property type="entry name" value="Tetrapyrrole methylase"/>
    <property type="match status" value="1"/>
</dbReference>
<keyword evidence="5" id="KW-0949">S-adenosyl-L-methionine</keyword>
<dbReference type="InterPro" id="IPR029063">
    <property type="entry name" value="SAM-dependent_MTases_sf"/>
</dbReference>
<dbReference type="EMBL" id="AP024563">
    <property type="protein sequence ID" value="BCU07401.1"/>
    <property type="molecule type" value="Genomic_DNA"/>
</dbReference>
<dbReference type="InterPro" id="IPR050714">
    <property type="entry name" value="Cobalamin_biosynth_MTase"/>
</dbReference>
<protein>
    <submittedName>
        <fullName evidence="7">Precorrin-6Y C5,15-methyltransferase (Decarboxylating)</fullName>
    </submittedName>
</protein>
<gene>
    <name evidence="7" type="ORF">Atep_20780</name>
</gene>
<evidence type="ECO:0000256" key="1">
    <source>
        <dbReference type="ARBA" id="ARBA00004953"/>
    </source>
</evidence>
<dbReference type="PANTHER" id="PTHR43182">
    <property type="entry name" value="COBALT-PRECORRIN-6B C(15)-METHYLTRANSFERASE (DECARBOXYLATING)"/>
    <property type="match status" value="1"/>
</dbReference>
<dbReference type="CDD" id="cd02440">
    <property type="entry name" value="AdoMet_MTases"/>
    <property type="match status" value="1"/>
</dbReference>
<dbReference type="Proteomes" id="UP000680679">
    <property type="component" value="Chromosome"/>
</dbReference>
<dbReference type="Gene3D" id="3.40.1010.10">
    <property type="entry name" value="Cobalt-precorrin-4 Transmethylase, Domain 1"/>
    <property type="match status" value="1"/>
</dbReference>
<dbReference type="InterPro" id="IPR014777">
    <property type="entry name" value="4pyrrole_Mease_sub1"/>
</dbReference>
<dbReference type="NCBIfam" id="TIGR02469">
    <property type="entry name" value="CbiT"/>
    <property type="match status" value="1"/>
</dbReference>
<evidence type="ECO:0000256" key="2">
    <source>
        <dbReference type="ARBA" id="ARBA00022573"/>
    </source>
</evidence>
<proteinExistence type="predicted"/>
<evidence type="ECO:0000256" key="4">
    <source>
        <dbReference type="ARBA" id="ARBA00022679"/>
    </source>
</evidence>
<dbReference type="InterPro" id="IPR014008">
    <property type="entry name" value="Cbl_synth_MTase_CbiT"/>
</dbReference>
<organism evidence="7 8">
    <name type="scientific">Allochromatium tepidum</name>
    <dbReference type="NCBI Taxonomy" id="553982"/>
    <lineage>
        <taxon>Bacteria</taxon>
        <taxon>Pseudomonadati</taxon>
        <taxon>Pseudomonadota</taxon>
        <taxon>Gammaproteobacteria</taxon>
        <taxon>Chromatiales</taxon>
        <taxon>Chromatiaceae</taxon>
        <taxon>Allochromatium</taxon>
    </lineage>
</organism>
<keyword evidence="8" id="KW-1185">Reference proteome</keyword>
<reference evidence="7 8" key="1">
    <citation type="submission" date="2021-04" db="EMBL/GenBank/DDBJ databases">
        <title>Complete genome sequencing of Allochromatium tepidum strain NZ.</title>
        <authorList>
            <person name="Tsukatani Y."/>
            <person name="Mori H."/>
        </authorList>
    </citation>
    <scope>NUCLEOTIDE SEQUENCE [LARGE SCALE GENOMIC DNA]</scope>
    <source>
        <strain evidence="7 8">NZ</strain>
    </source>
</reference>
<dbReference type="Pfam" id="PF00590">
    <property type="entry name" value="TP_methylase"/>
    <property type="match status" value="1"/>
</dbReference>
<dbReference type="SUPFAM" id="SSF53335">
    <property type="entry name" value="S-adenosyl-L-methionine-dependent methyltransferases"/>
    <property type="match status" value="1"/>
</dbReference>
<keyword evidence="4" id="KW-0808">Transferase</keyword>
<dbReference type="InterPro" id="IPR000878">
    <property type="entry name" value="4pyrrol_Mease"/>
</dbReference>
<dbReference type="Gene3D" id="3.40.50.150">
    <property type="entry name" value="Vaccinia Virus protein VP39"/>
    <property type="match status" value="1"/>
</dbReference>
<dbReference type="NCBIfam" id="TIGR02467">
    <property type="entry name" value="CbiE"/>
    <property type="match status" value="1"/>
</dbReference>
<evidence type="ECO:0000256" key="5">
    <source>
        <dbReference type="ARBA" id="ARBA00022691"/>
    </source>
</evidence>
<feature type="domain" description="Tetrapyrrole methylase" evidence="6">
    <location>
        <begin position="20"/>
        <end position="206"/>
    </location>
</feature>
<name>A0ABM7QNA5_9GAMM</name>
<sequence length="420" mass="44906">MPNFIAREMSGMTSTICPWLTIVGIGEDGLAGLSETARQAIEEARLLFGGARHLALVPERPGQERYPWPSPFEPAYEQLLARRGQPVCVLASGDPMFFGIGATLAQRLPPEELRILPAPSSISLAAVRLGWALQDVTVIPAHGRPPARVNLHLAPGARLLVLSADGSTPGQLAAQLKARGYGPSRMTVLERLGGAFERRLESTAAEWDAGVEDCAALNLIAVECRADPDVLPLSRRVGLPDAAYEHDGQLTKRDVRAVTLARLAPRPGELLWDVGAGCGSIGIEWMRADERCRAIAIESDAGRRTLIERNRDALGVPDLRLVTGRAPEALEGLEAPDAIFIGGGLTVAGVAERCWSALKPGGRLVANAVTIQSEAFLVDLRARIGGELTRISVAHASPLGRFDGWRTAMPVTLLTAVKPR</sequence>
<dbReference type="InterPro" id="IPR035996">
    <property type="entry name" value="4pyrrol_Methylase_sf"/>
</dbReference>
<dbReference type="CDD" id="cd11644">
    <property type="entry name" value="Precorrin-6Y-MT"/>
    <property type="match status" value="1"/>
</dbReference>
<keyword evidence="3" id="KW-0489">Methyltransferase</keyword>
<dbReference type="RefSeq" id="WP_236786139.1">
    <property type="nucleotide sequence ID" value="NZ_AP024563.1"/>
</dbReference>
<evidence type="ECO:0000259" key="6">
    <source>
        <dbReference type="Pfam" id="PF00590"/>
    </source>
</evidence>